<feature type="transmembrane region" description="Helical" evidence="10">
    <location>
        <begin position="124"/>
        <end position="145"/>
    </location>
</feature>
<keyword evidence="7 10" id="KW-0472">Membrane</keyword>
<feature type="transmembrane region" description="Helical" evidence="10">
    <location>
        <begin position="6"/>
        <end position="26"/>
    </location>
</feature>
<dbReference type="KEGG" id="pbf:CFX0092_A1413"/>
<evidence type="ECO:0000256" key="9">
    <source>
        <dbReference type="ARBA" id="ARBA00023264"/>
    </source>
</evidence>
<evidence type="ECO:0000256" key="7">
    <source>
        <dbReference type="ARBA" id="ARBA00023136"/>
    </source>
</evidence>
<evidence type="ECO:0000256" key="10">
    <source>
        <dbReference type="HAMAP-Rule" id="MF_01043"/>
    </source>
</evidence>
<evidence type="ECO:0000313" key="12">
    <source>
        <dbReference type="Proteomes" id="UP000215027"/>
    </source>
</evidence>
<accession>A0A160T074</accession>
<feature type="transmembrane region" description="Helical" evidence="10">
    <location>
        <begin position="175"/>
        <end position="192"/>
    </location>
</feature>
<keyword evidence="5 10" id="KW-1133">Transmembrane helix</keyword>
<dbReference type="GO" id="GO:0008654">
    <property type="term" value="P:phospholipid biosynthetic process"/>
    <property type="evidence" value="ECO:0007669"/>
    <property type="project" value="UniProtKB-UniRule"/>
</dbReference>
<dbReference type="PANTHER" id="PTHR30309">
    <property type="entry name" value="INNER MEMBRANE PROTEIN YGIH"/>
    <property type="match status" value="1"/>
</dbReference>
<dbReference type="RefSeq" id="WP_095042807.1">
    <property type="nucleotide sequence ID" value="NZ_LN890655.1"/>
</dbReference>
<comment type="subunit">
    <text evidence="10">Probably interacts with PlsX.</text>
</comment>
<comment type="similarity">
    <text evidence="10">Belongs to the PlsY family.</text>
</comment>
<feature type="transmembrane region" description="Helical" evidence="10">
    <location>
        <begin position="86"/>
        <end position="104"/>
    </location>
</feature>
<sequence length="223" mass="23532">MQFLYFILAALIGYLCGAIPFGYLYVRLIKGEDLRTIGSGRTGGTNSFRAAGLGVGVLTSVSDVLKGAASVWLTTWLLGEALGPALLPWAQATAGVLSVVGHNWSVFLKFGGGAGTGPNVGWSAAIWGWIFPLAFLVMGGMLYFVGMASVASLSMAAVTIITFAIRYAMGIDPTAAYLVGSIVAGLVVTWALRPNIRRVLNGTERLVGRRAKKREMQGKSVGR</sequence>
<dbReference type="PANTHER" id="PTHR30309:SF0">
    <property type="entry name" value="GLYCEROL-3-PHOSPHATE ACYLTRANSFERASE-RELATED"/>
    <property type="match status" value="1"/>
</dbReference>
<protein>
    <recommendedName>
        <fullName evidence="10">Glycerol-3-phosphate acyltransferase</fullName>
    </recommendedName>
    <alternativeName>
        <fullName evidence="10">Acyl-PO4 G3P acyltransferase</fullName>
    </alternativeName>
    <alternativeName>
        <fullName evidence="10">Acyl-phosphate--glycerol-3-phosphate acyltransferase</fullName>
    </alternativeName>
    <alternativeName>
        <fullName evidence="10">G3P acyltransferase</fullName>
        <shortName evidence="10">GPAT</shortName>
        <ecNumber evidence="10">2.3.1.275</ecNumber>
    </alternativeName>
    <alternativeName>
        <fullName evidence="10">Lysophosphatidic acid synthase</fullName>
        <shortName evidence="10">LPA synthase</shortName>
    </alternativeName>
</protein>
<dbReference type="Proteomes" id="UP000215027">
    <property type="component" value="Chromosome I"/>
</dbReference>
<dbReference type="EMBL" id="LN890655">
    <property type="protein sequence ID" value="CUS03291.2"/>
    <property type="molecule type" value="Genomic_DNA"/>
</dbReference>
<comment type="pathway">
    <text evidence="10">Lipid metabolism; phospholipid metabolism.</text>
</comment>
<keyword evidence="2 10" id="KW-0444">Lipid biosynthesis</keyword>
<dbReference type="UniPathway" id="UPA00085"/>
<dbReference type="Pfam" id="PF02660">
    <property type="entry name" value="G3P_acyltransf"/>
    <property type="match status" value="1"/>
</dbReference>
<evidence type="ECO:0000256" key="6">
    <source>
        <dbReference type="ARBA" id="ARBA00023098"/>
    </source>
</evidence>
<dbReference type="GO" id="GO:0043772">
    <property type="term" value="F:acyl-phosphate glycerol-3-phosphate acyltransferase activity"/>
    <property type="evidence" value="ECO:0007669"/>
    <property type="project" value="UniProtKB-UniRule"/>
</dbReference>
<keyword evidence="3 10" id="KW-0808">Transferase</keyword>
<evidence type="ECO:0000256" key="4">
    <source>
        <dbReference type="ARBA" id="ARBA00022692"/>
    </source>
</evidence>
<evidence type="ECO:0000256" key="3">
    <source>
        <dbReference type="ARBA" id="ARBA00022679"/>
    </source>
</evidence>
<name>A0A160T074_9CHLR</name>
<comment type="function">
    <text evidence="10">Catalyzes the transfer of an acyl group from acyl-phosphate (acyl-PO(4)) to glycerol-3-phosphate (G3P) to form lysophosphatidic acid (LPA). This enzyme utilizes acyl-phosphate as fatty acyl donor, but not acyl-CoA or acyl-ACP.</text>
</comment>
<keyword evidence="12" id="KW-1185">Reference proteome</keyword>
<dbReference type="InterPro" id="IPR003811">
    <property type="entry name" value="G3P_acylTferase_PlsY"/>
</dbReference>
<keyword evidence="9 10" id="KW-1208">Phospholipid metabolism</keyword>
<comment type="catalytic activity">
    <reaction evidence="10">
        <text>an acyl phosphate + sn-glycerol 3-phosphate = a 1-acyl-sn-glycero-3-phosphate + phosphate</text>
        <dbReference type="Rhea" id="RHEA:34075"/>
        <dbReference type="ChEBI" id="CHEBI:43474"/>
        <dbReference type="ChEBI" id="CHEBI:57597"/>
        <dbReference type="ChEBI" id="CHEBI:57970"/>
        <dbReference type="ChEBI" id="CHEBI:59918"/>
        <dbReference type="EC" id="2.3.1.275"/>
    </reaction>
</comment>
<keyword evidence="1 10" id="KW-1003">Cell membrane</keyword>
<dbReference type="GO" id="GO:0005886">
    <property type="term" value="C:plasma membrane"/>
    <property type="evidence" value="ECO:0007669"/>
    <property type="project" value="UniProtKB-SubCell"/>
</dbReference>
<keyword evidence="8 10" id="KW-0594">Phospholipid biosynthesis</keyword>
<evidence type="ECO:0000256" key="1">
    <source>
        <dbReference type="ARBA" id="ARBA00022475"/>
    </source>
</evidence>
<organism evidence="11 12">
    <name type="scientific">Candidatus Promineifilum breve</name>
    <dbReference type="NCBI Taxonomy" id="1806508"/>
    <lineage>
        <taxon>Bacteria</taxon>
        <taxon>Bacillati</taxon>
        <taxon>Chloroflexota</taxon>
        <taxon>Ardenticatenia</taxon>
        <taxon>Candidatus Promineifilales</taxon>
        <taxon>Candidatus Promineifilaceae</taxon>
        <taxon>Candidatus Promineifilum</taxon>
    </lineage>
</organism>
<evidence type="ECO:0000256" key="5">
    <source>
        <dbReference type="ARBA" id="ARBA00022989"/>
    </source>
</evidence>
<proteinExistence type="inferred from homology"/>
<evidence type="ECO:0000256" key="8">
    <source>
        <dbReference type="ARBA" id="ARBA00023209"/>
    </source>
</evidence>
<dbReference type="SMART" id="SM01207">
    <property type="entry name" value="G3P_acyltransf"/>
    <property type="match status" value="1"/>
</dbReference>
<dbReference type="HAMAP" id="MF_01043">
    <property type="entry name" value="PlsY"/>
    <property type="match status" value="1"/>
</dbReference>
<evidence type="ECO:0000256" key="2">
    <source>
        <dbReference type="ARBA" id="ARBA00022516"/>
    </source>
</evidence>
<dbReference type="EC" id="2.3.1.275" evidence="10"/>
<dbReference type="OrthoDB" id="9777124at2"/>
<keyword evidence="6 10" id="KW-0443">Lipid metabolism</keyword>
<gene>
    <name evidence="10" type="primary">plsY</name>
    <name evidence="11" type="ORF">CFX0092_A1413</name>
</gene>
<dbReference type="AlphaFoldDB" id="A0A160T074"/>
<comment type="subcellular location">
    <subcellularLocation>
        <location evidence="10">Cell membrane</location>
        <topology evidence="10">Multi-pass membrane protein</topology>
    </subcellularLocation>
</comment>
<keyword evidence="4 10" id="KW-0812">Transmembrane</keyword>
<evidence type="ECO:0000313" key="11">
    <source>
        <dbReference type="EMBL" id="CUS03291.2"/>
    </source>
</evidence>
<keyword evidence="11" id="KW-0012">Acyltransferase</keyword>
<reference evidence="11" key="1">
    <citation type="submission" date="2016-01" db="EMBL/GenBank/DDBJ databases">
        <authorList>
            <person name="Mcilroy J.S."/>
            <person name="Karst M S."/>
            <person name="Albertsen M."/>
        </authorList>
    </citation>
    <scope>NUCLEOTIDE SEQUENCE</scope>
    <source>
        <strain evidence="11">Cfx-K</strain>
    </source>
</reference>
<feature type="transmembrane region" description="Helical" evidence="10">
    <location>
        <begin position="150"/>
        <end position="169"/>
    </location>
</feature>